<evidence type="ECO:0000256" key="2">
    <source>
        <dbReference type="ARBA" id="ARBA00010769"/>
    </source>
</evidence>
<feature type="region of interest" description="Disordered" evidence="17">
    <location>
        <begin position="1786"/>
        <end position="1805"/>
    </location>
</feature>
<evidence type="ECO:0000259" key="19">
    <source>
        <dbReference type="PROSITE" id="PS51189"/>
    </source>
</evidence>
<dbReference type="Pfam" id="PF02260">
    <property type="entry name" value="FATC"/>
    <property type="match status" value="1"/>
</dbReference>
<evidence type="ECO:0000256" key="5">
    <source>
        <dbReference type="ARBA" id="ARBA00014619"/>
    </source>
</evidence>
<feature type="domain" description="FAT" evidence="19">
    <location>
        <begin position="1700"/>
        <end position="2302"/>
    </location>
</feature>
<dbReference type="CDD" id="cd05171">
    <property type="entry name" value="PIKKc_ATM"/>
    <property type="match status" value="1"/>
</dbReference>
<comment type="caution">
    <text evidence="21">The sequence shown here is derived from an EMBL/GenBank/DDBJ whole genome shotgun (WGS) entry which is preliminary data.</text>
</comment>
<evidence type="ECO:0000256" key="12">
    <source>
        <dbReference type="ARBA" id="ARBA00023242"/>
    </source>
</evidence>
<dbReference type="EMBL" id="JAQQWL010000011">
    <property type="protein sequence ID" value="KAK8048495.1"/>
    <property type="molecule type" value="Genomic_DNA"/>
</dbReference>
<protein>
    <recommendedName>
        <fullName evidence="5 16">Serine/threonine-protein kinase Tel1</fullName>
        <ecNumber evidence="4 16">2.7.11.1</ecNumber>
    </recommendedName>
</protein>
<dbReference type="Gene3D" id="3.30.1010.10">
    <property type="entry name" value="Phosphatidylinositol 3-kinase Catalytic Subunit, Chain A, domain 4"/>
    <property type="match status" value="1"/>
</dbReference>
<dbReference type="SMART" id="SM00146">
    <property type="entry name" value="PI3Kc"/>
    <property type="match status" value="1"/>
</dbReference>
<evidence type="ECO:0000256" key="4">
    <source>
        <dbReference type="ARBA" id="ARBA00012513"/>
    </source>
</evidence>
<comment type="similarity">
    <text evidence="2 16">Belongs to the PI3/PI4-kinase family. ATM subfamily.</text>
</comment>
<dbReference type="InterPro" id="IPR044107">
    <property type="entry name" value="PIKKc_ATM"/>
</dbReference>
<dbReference type="InterPro" id="IPR014009">
    <property type="entry name" value="PIK_FAT"/>
</dbReference>
<dbReference type="SUPFAM" id="SSF56112">
    <property type="entry name" value="Protein kinase-like (PK-like)"/>
    <property type="match status" value="1"/>
</dbReference>
<dbReference type="Pfam" id="PF11640">
    <property type="entry name" value="TAN"/>
    <property type="match status" value="1"/>
</dbReference>
<comment type="function">
    <text evidence="13 16">Serine/threonine protein kinase which activates checkpoint signaling upon genotoxic stresses such as ionizing radiation (IR), ultraviolet light (UV), or DNA replication stalling, thereby acting as a DNA damage sensor. Recognizes the substrate consensus sequence [ST]-Q. Phosphorylates histone H2A to form H2AS128ph (gamma-H2A) at sites of DNA damage, involved in the regulation of DNA damage response mechanism. Required for the control of telomere length and genome stability.</text>
</comment>
<dbReference type="InterPro" id="IPR038980">
    <property type="entry name" value="ATM_plant"/>
</dbReference>
<keyword evidence="10 16" id="KW-0418">Kinase</keyword>
<keyword evidence="12 16" id="KW-0539">Nucleus</keyword>
<keyword evidence="22" id="KW-1185">Reference proteome</keyword>
<dbReference type="PROSITE" id="PS00916">
    <property type="entry name" value="PI3_4_KINASE_2"/>
    <property type="match status" value="1"/>
</dbReference>
<dbReference type="GeneID" id="92094697"/>
<evidence type="ECO:0000256" key="13">
    <source>
        <dbReference type="ARBA" id="ARBA00025079"/>
    </source>
</evidence>
<evidence type="ECO:0000313" key="22">
    <source>
        <dbReference type="Proteomes" id="UP001480595"/>
    </source>
</evidence>
<accession>A0ABR1TPA6</accession>
<dbReference type="PROSITE" id="PS50290">
    <property type="entry name" value="PI3_4_KINASE_3"/>
    <property type="match status" value="1"/>
</dbReference>
<dbReference type="Pfam" id="PF00454">
    <property type="entry name" value="PI3_PI4_kinase"/>
    <property type="match status" value="1"/>
</dbReference>
<dbReference type="InterPro" id="IPR036940">
    <property type="entry name" value="PI3/4_kinase_cat_sf"/>
</dbReference>
<keyword evidence="16" id="KW-0779">Telomere</keyword>
<reference evidence="21 22" key="1">
    <citation type="submission" date="2023-01" db="EMBL/GenBank/DDBJ databases">
        <title>Analysis of 21 Apiospora genomes using comparative genomics revels a genus with tremendous synthesis potential of carbohydrate active enzymes and secondary metabolites.</title>
        <authorList>
            <person name="Sorensen T."/>
        </authorList>
    </citation>
    <scope>NUCLEOTIDE SEQUENCE [LARGE SCALE GENOMIC DNA]</scope>
    <source>
        <strain evidence="21 22">CBS 135458</strain>
    </source>
</reference>
<evidence type="ECO:0000256" key="8">
    <source>
        <dbReference type="ARBA" id="ARBA00022741"/>
    </source>
</evidence>
<evidence type="ECO:0000256" key="17">
    <source>
        <dbReference type="SAM" id="MobiDB-lite"/>
    </source>
</evidence>
<organism evidence="21 22">
    <name type="scientific">Apiospora phragmitis</name>
    <dbReference type="NCBI Taxonomy" id="2905665"/>
    <lineage>
        <taxon>Eukaryota</taxon>
        <taxon>Fungi</taxon>
        <taxon>Dikarya</taxon>
        <taxon>Ascomycota</taxon>
        <taxon>Pezizomycotina</taxon>
        <taxon>Sordariomycetes</taxon>
        <taxon>Xylariomycetidae</taxon>
        <taxon>Amphisphaeriales</taxon>
        <taxon>Apiosporaceae</taxon>
        <taxon>Apiospora</taxon>
    </lineage>
</organism>
<comment type="subunit">
    <text evidence="3">Associates with DNA double-strand breaks.</text>
</comment>
<evidence type="ECO:0000256" key="16">
    <source>
        <dbReference type="RuleBase" id="RU365027"/>
    </source>
</evidence>
<dbReference type="InterPro" id="IPR011009">
    <property type="entry name" value="Kinase-like_dom_sf"/>
</dbReference>
<evidence type="ECO:0000256" key="15">
    <source>
        <dbReference type="ARBA" id="ARBA00048679"/>
    </source>
</evidence>
<dbReference type="InterPro" id="IPR018936">
    <property type="entry name" value="PI3/4_kinase_CS"/>
</dbReference>
<dbReference type="GO" id="GO:0016301">
    <property type="term" value="F:kinase activity"/>
    <property type="evidence" value="ECO:0007669"/>
    <property type="project" value="UniProtKB-KW"/>
</dbReference>
<dbReference type="EC" id="2.7.11.1" evidence="4 16"/>
<dbReference type="PANTHER" id="PTHR37079">
    <property type="entry name" value="SERINE/THREONINE-PROTEIN KINASE ATM"/>
    <property type="match status" value="1"/>
</dbReference>
<feature type="region of interest" description="Disordered" evidence="17">
    <location>
        <begin position="695"/>
        <end position="722"/>
    </location>
</feature>
<keyword evidence="9 16" id="KW-0227">DNA damage</keyword>
<feature type="domain" description="FATC" evidence="20">
    <location>
        <begin position="2733"/>
        <end position="2770"/>
    </location>
</feature>
<feature type="domain" description="PI3K/PI4K catalytic" evidence="18">
    <location>
        <begin position="2407"/>
        <end position="2722"/>
    </location>
</feature>
<keyword evidence="16" id="KW-0158">Chromosome</keyword>
<keyword evidence="8 16" id="KW-0547">Nucleotide-binding</keyword>
<dbReference type="InterPro" id="IPR000403">
    <property type="entry name" value="PI3/4_kinase_cat_dom"/>
</dbReference>
<feature type="compositionally biased region" description="Acidic residues" evidence="17">
    <location>
        <begin position="701"/>
        <end position="710"/>
    </location>
</feature>
<dbReference type="PROSITE" id="PS51189">
    <property type="entry name" value="FAT"/>
    <property type="match status" value="1"/>
</dbReference>
<name>A0ABR1TPA6_9PEZI</name>
<comment type="subcellular location">
    <subcellularLocation>
        <location evidence="16">Chromosome</location>
        <location evidence="16">Telomere</location>
    </subcellularLocation>
    <subcellularLocation>
        <location evidence="1 16">Nucleus</location>
    </subcellularLocation>
</comment>
<comment type="catalytic activity">
    <reaction evidence="14 16">
        <text>L-threonyl-[protein] + ATP = O-phospho-L-threonyl-[protein] + ADP + H(+)</text>
        <dbReference type="Rhea" id="RHEA:46608"/>
        <dbReference type="Rhea" id="RHEA-COMP:11060"/>
        <dbReference type="Rhea" id="RHEA-COMP:11605"/>
        <dbReference type="ChEBI" id="CHEBI:15378"/>
        <dbReference type="ChEBI" id="CHEBI:30013"/>
        <dbReference type="ChEBI" id="CHEBI:30616"/>
        <dbReference type="ChEBI" id="CHEBI:61977"/>
        <dbReference type="ChEBI" id="CHEBI:456216"/>
        <dbReference type="EC" id="2.7.11.1"/>
    </reaction>
</comment>
<dbReference type="SMART" id="SM01342">
    <property type="entry name" value="TAN"/>
    <property type="match status" value="1"/>
</dbReference>
<evidence type="ECO:0000256" key="7">
    <source>
        <dbReference type="ARBA" id="ARBA00022679"/>
    </source>
</evidence>
<sequence length="3015" mass="335834">MAPSTRVRGESIEDVRQTIDNGNLKNRQAALDDLIFFFSKKTKAADLSALSDKHYHQILDTLFRCAISEKQSFLGAKKTARGAAGKLAKCAEALRVVIESGASRLKRKTLVAIIDHITQTLPGPDADSVEPLVQGYIKALMALLSHPVNVELLATYDAEGWYDCVDFSLQTITRYIDAGDTDSDSYRSSPVPTAQTFSMTFSTQRSSAISSTQRSGGHMEKSRLHDLLNCLLSLISAANAPLQKRIKDISSIGIQVLKLPSSGVAASLQVAFSIINVALNYAQTDDIEHAGSLAAELVPLIGHWWQAKIASKDDALLNNLQVEMLKALYSMHMQLESLVQTNDSTLVANVEDLCDLLWSAYTRRDIRSQLQQDDLSYSAVPRHQYSLATHLFGLRLHNAEAERRWAVVHTLSLMEATLWRASHLTQARDEDEQEQPRKKRRMASGYSRLRQRLLSPDLNAQLAALQVIPFFVANVQITEAFMAETLSSLVNLAAHKNGNISVWAMIATASLAQTEHAQTESLAAPWKQLWFIASRNLMSRDLIQFHDISDDFHNIVTAADAVVGSLGEAWGLLQERRDIVRYLLLSDDDKASFETQKLQYFEAAPTSRAAATSDTYAVRKLIAELLYPEISRASSPMCYLECARRWLITHFPRKVGECAGFRDYRLLLPSAPDRSAPLSFFSKLSDEYQQLERLTSGHEEDGMDLDDEFGSQESRSTTTSKGLEISRRETVMLDTNSFHTDTIQRLHLLKILRDSPGQVGLVPHLFLDRFLALSDEELLLSKQLGRELLTGDAMISPDDQKLLIERFGTIMASSTYSSCETALALVLDVIEGLMPSWTDKRSGISEEVGDFYRFFVKSALPNNLLSDRIQTILARLLLSLTMIDEKYPEALGVPNTIQSILGILELGSVPVKFYIAQRLPVIFSRFVLKAHDDVFAESILHNLPTEPEFSEGISFRLYVLAELAQHWPTLLRRCVYHIFETAGQIQESAKHASYCLKKIATSLQLESSRNLFKLFAPQLLYTWLGEDSIENIPFEIFGYTSLEGLLKHAQSEAAAIMMMRGHDQELVSLARHLGLDPVQLVQRSFSKVLAAGISYDVSTRQPENAQKAESRIRKLMGRELYLENVYINFTEIIAQFFLLIDQEGPVEHSWSKDESLVYAAEAMAEIKGFGHSEVELAPNQQPTFKAKHLSRELALLCSRTEYELPSLWTPALVVSVARTLFNLVHTALGPLHTCSVIRRVRVLVCLAGSHAWDPYPLQMLLQTLRPFLVDPECADDSLGMTQYLLVRGLQTLTESPSFLAGYALSTLASLRVFLESSQASTTQESQFKATMSKAQKFHSWFTKYLEQYQSPLLEHGQQTDAFKAITYAASHVRSSGNAEQDTHESNLLLEILRDEGNKTQLLSETSRKIALGILCKDFHIPDSFRSDAVNSDEDATAISTAVWKSSSQTQSIGDDYLAWAARVVGRSFSASGDIDLTLLRESHLTDYLKRSSGGYSSEQGLLNLMQSLTGDIHCFTAGIVESSLRTIVSEAAAQEDNDLLEACGRILSQELLSASDWLPYRTPPSDNSPAEAHPENVVFSPEALEDPAWAQHVTIHLIQSVPGSIILDAMPQVLEHVPNFAEAAFPFIIHLVLLAEHGQRQSAKKSFSAALREWLKLTLSKTKDNLSLIINMLLFLRTRKFPGESSIADRSQWMDIDLSDVASAAARCGMHKTALLFIESSANEGSRHSRRSSAVRAQESTDVLLDIFENINDPDAYYGLPTSASLDNVLARLDYEKNGSKSLAFRGAQHDSHIRKKDPAASSDGRHLVSTLSNLGLAGLSHSLLQSQQSLHPDSTSVDNTFNNARRLEIWNIPAPPLTNNPAAILYKAYQGCYQAVDMNIARQSIYSGLKSIMRNAVSRDISKANVRHNVAVLAALTELDDILHVADATELDDILASFEARSHWMKSGRYADVMQILSCRETTLSMLGHTLPIRSAGTFSKPETRLAEVKSMLLSSNVYRFHQATQESLNIATMLNGLISPSSELGLVIDAAAKLEAANALWDHQEMVSSIRMLQSIEAASDLKKQTVLVQRSDLLAKIGHQVSVAKLEKPDNIQKNYLQPALKELRGRIDGQEAGKVYHQFAMFCDEQLQNPDSLEDLARLQHLRKGKNDEVVQLKGLVASAKESQLRTRYQSHLTKAKQWLDLDDQELRRVEQSRSEFVRLSLENYLLSLTASDEHNNDALRFTALWLERSGEDMTNEAVKRYIDKVPTRKFAALMNQLSSRLVDQSHPFQRLLIELVYRICVDHPYHGMYQIWSGMRSRTNNKDDVAVLRQRATEKVGKKLGQTQSVSTIWTSIDKTSKSYHMLATERDPSRYKAGQKIAIKNSSAGLRLLQDLTKYQIPPPTMQIELSADKVYSRIPYVTKLEDSMSIASGVSAPKIITLVGSNGERYKQLVKGGSDDLRQDAIMEQVFAAASSVLKLHRSTQQRNLGIRTYKVLPLTASSGLIEFVPNTIPFHEYLMPAHERYHPKDYKGSQCRKEISQVQHKSVETRVSTYKKVTERFQPVMRYFFMENFSDPDEWYAKRTAYTRTTAAISILGHVLGLGDRHGHNILLDSVTGEVVHIDLGVAFEMGRILPVPELVPFRLTRDIVDGMGITKTEGAFRRCCEFTLDALREETYTIMTILDVLRYDPLYSWSISPVRMAKLQTPRTDEGEEGPTDAEIDSRKKRGVVNEPSEADRALEVVRKKLSKTLSVTATVNDLINQATDERNLAVLYSVIAQDTDLQYIHGPSISVLVEGGKGKTSSSLLATSSDFFAAASALARFLRALRTSISTWAISALMLTILGTISSTAWTLCACACRSGIGVMRPNQRKGSLLFFAFGSDDFGFVSCAEEAIGSAASFTSFSSLSSLIGTCIVRTCICTHFDHLEGRAGRGGGEREDPSRRLHAVVVLVLAVSHPSLGREVCAGEVLVDARLQLVQLGAQAGVLMEEVEVLLQEMVYVPLFHFWRVVRHTSPSSGSVGRELIDTQFVT</sequence>
<keyword evidence="6 16" id="KW-0723">Serine/threonine-protein kinase</keyword>
<evidence type="ECO:0000259" key="20">
    <source>
        <dbReference type="PROSITE" id="PS51190"/>
    </source>
</evidence>
<comment type="catalytic activity">
    <reaction evidence="15">
        <text>L-seryl-[protein] + ATP = O-phospho-L-seryl-[protein] + ADP + H(+)</text>
        <dbReference type="Rhea" id="RHEA:17989"/>
        <dbReference type="Rhea" id="RHEA-COMP:9863"/>
        <dbReference type="Rhea" id="RHEA-COMP:11604"/>
        <dbReference type="ChEBI" id="CHEBI:15378"/>
        <dbReference type="ChEBI" id="CHEBI:29999"/>
        <dbReference type="ChEBI" id="CHEBI:30616"/>
        <dbReference type="ChEBI" id="CHEBI:83421"/>
        <dbReference type="ChEBI" id="CHEBI:456216"/>
        <dbReference type="EC" id="2.7.11.1"/>
    </reaction>
</comment>
<keyword evidence="11 16" id="KW-0067">ATP-binding</keyword>
<evidence type="ECO:0000256" key="6">
    <source>
        <dbReference type="ARBA" id="ARBA00022527"/>
    </source>
</evidence>
<gene>
    <name evidence="21" type="ORF">PG994_010225</name>
</gene>
<dbReference type="InterPro" id="IPR021668">
    <property type="entry name" value="TAN"/>
</dbReference>
<dbReference type="Proteomes" id="UP001480595">
    <property type="component" value="Unassembled WGS sequence"/>
</dbReference>
<dbReference type="PROSITE" id="PS00915">
    <property type="entry name" value="PI3_4_KINASE_1"/>
    <property type="match status" value="1"/>
</dbReference>
<dbReference type="InterPro" id="IPR003152">
    <property type="entry name" value="FATC_dom"/>
</dbReference>
<evidence type="ECO:0000259" key="18">
    <source>
        <dbReference type="PROSITE" id="PS50290"/>
    </source>
</evidence>
<dbReference type="Gene3D" id="1.10.1070.11">
    <property type="entry name" value="Phosphatidylinositol 3-/4-kinase, catalytic domain"/>
    <property type="match status" value="1"/>
</dbReference>
<keyword evidence="7 16" id="KW-0808">Transferase</keyword>
<dbReference type="PANTHER" id="PTHR37079:SF4">
    <property type="entry name" value="SERINE_THREONINE-PROTEIN KINASE ATM"/>
    <property type="match status" value="1"/>
</dbReference>
<evidence type="ECO:0000256" key="11">
    <source>
        <dbReference type="ARBA" id="ARBA00022840"/>
    </source>
</evidence>
<keyword evidence="16" id="KW-0156">Chromatin regulator</keyword>
<proteinExistence type="inferred from homology"/>
<evidence type="ECO:0000256" key="1">
    <source>
        <dbReference type="ARBA" id="ARBA00004123"/>
    </source>
</evidence>
<evidence type="ECO:0000313" key="21">
    <source>
        <dbReference type="EMBL" id="KAK8048495.1"/>
    </source>
</evidence>
<dbReference type="RefSeq" id="XP_066710744.1">
    <property type="nucleotide sequence ID" value="XM_066861634.1"/>
</dbReference>
<feature type="compositionally biased region" description="Polar residues" evidence="17">
    <location>
        <begin position="711"/>
        <end position="721"/>
    </location>
</feature>
<evidence type="ECO:0000256" key="14">
    <source>
        <dbReference type="ARBA" id="ARBA00047899"/>
    </source>
</evidence>
<evidence type="ECO:0000256" key="3">
    <source>
        <dbReference type="ARBA" id="ARBA00011370"/>
    </source>
</evidence>
<evidence type="ECO:0000256" key="9">
    <source>
        <dbReference type="ARBA" id="ARBA00022763"/>
    </source>
</evidence>
<dbReference type="PROSITE" id="PS51190">
    <property type="entry name" value="FATC"/>
    <property type="match status" value="1"/>
</dbReference>
<evidence type="ECO:0000256" key="10">
    <source>
        <dbReference type="ARBA" id="ARBA00022777"/>
    </source>
</evidence>